<reference evidence="2" key="1">
    <citation type="submission" date="2012-08" db="EMBL/GenBank/DDBJ databases">
        <title>Transcriptome of adult Musca domestica launches a platform for comparative house fly gene expression and characterization of differential gene expression among resistant and susceptible house flies.</title>
        <authorList>
            <person name="Liu N."/>
            <person name="Zhang L."/>
            <person name="Li M."/>
            <person name="Reid W."/>
        </authorList>
    </citation>
    <scope>NUCLEOTIDE SEQUENCE</scope>
    <source>
        <strain evidence="2">ALHF</strain>
        <tissue evidence="2">Whole body</tissue>
    </source>
</reference>
<protein>
    <submittedName>
        <fullName evidence="2">Uncharacterized protein</fullName>
    </submittedName>
</protein>
<keyword evidence="1" id="KW-0812">Transmembrane</keyword>
<feature type="transmembrane region" description="Helical" evidence="1">
    <location>
        <begin position="12"/>
        <end position="35"/>
    </location>
</feature>
<organism evidence="2">
    <name type="scientific">Musca domestica</name>
    <name type="common">House fly</name>
    <dbReference type="NCBI Taxonomy" id="7370"/>
    <lineage>
        <taxon>Eukaryota</taxon>
        <taxon>Metazoa</taxon>
        <taxon>Ecdysozoa</taxon>
        <taxon>Arthropoda</taxon>
        <taxon>Hexapoda</taxon>
        <taxon>Insecta</taxon>
        <taxon>Pterygota</taxon>
        <taxon>Neoptera</taxon>
        <taxon>Endopterygota</taxon>
        <taxon>Diptera</taxon>
        <taxon>Brachycera</taxon>
        <taxon>Muscomorpha</taxon>
        <taxon>Muscoidea</taxon>
        <taxon>Muscidae</taxon>
        <taxon>Musca</taxon>
    </lineage>
</organism>
<dbReference type="VEuPathDB" id="VectorBase:MDOA015003"/>
<evidence type="ECO:0000313" key="2">
    <source>
        <dbReference type="EMBL" id="AFP62380.1"/>
    </source>
</evidence>
<name>T1PG64_MUSDO</name>
<keyword evidence="1" id="KW-1133">Transmembrane helix</keyword>
<dbReference type="AlphaFoldDB" id="T1PG64"/>
<accession>T1PG64</accession>
<keyword evidence="1" id="KW-0472">Membrane</keyword>
<dbReference type="VEuPathDB" id="VectorBase:MDOMA2_021204"/>
<dbReference type="EMBL" id="KA647751">
    <property type="protein sequence ID" value="AFP62380.1"/>
    <property type="molecule type" value="mRNA"/>
</dbReference>
<sequence length="140" mass="15547">MKEIKSNIFYRHLIVIVAVVVTLMCNYVCSAPMMYKRNPDDKFERDLVPVSSTVIPLTAVEVSYGLGGQPSEEYKEAYLKKLRKKVHEHDKSASEKLADPDTLITIKKKHIDGTSSNKAKVKGIITKNPIQTGAAAGDNK</sequence>
<proteinExistence type="evidence at transcript level"/>
<evidence type="ECO:0000256" key="1">
    <source>
        <dbReference type="SAM" id="Phobius"/>
    </source>
</evidence>